<proteinExistence type="inferred from homology"/>
<evidence type="ECO:0000256" key="1">
    <source>
        <dbReference type="ARBA" id="ARBA00004633"/>
    </source>
</evidence>
<evidence type="ECO:0000256" key="5">
    <source>
        <dbReference type="PIRNR" id="PIRNR017535"/>
    </source>
</evidence>
<comment type="caution">
    <text evidence="9">The sequence shown here is derived from an EMBL/GenBank/DDBJ whole genome shotgun (WGS) entry which is preliminary data.</text>
</comment>
<dbReference type="PANTHER" id="PTHR12937:SF0">
    <property type="entry name" value="VACUOLAR PROTEIN SORTING-ASSOCIATED PROTEIN 28 HOMOLOG"/>
    <property type="match status" value="1"/>
</dbReference>
<dbReference type="FunFam" id="1.20.120.1130:FF:000001">
    <property type="entry name" value="Vacuolar protein sorting-associated protein 28 homolog"/>
    <property type="match status" value="1"/>
</dbReference>
<dbReference type="EMBL" id="BLZA01000009">
    <property type="protein sequence ID" value="GHJ84830.1"/>
    <property type="molecule type" value="Genomic_DNA"/>
</dbReference>
<dbReference type="GO" id="GO:0000813">
    <property type="term" value="C:ESCRT I complex"/>
    <property type="evidence" value="ECO:0007669"/>
    <property type="project" value="UniProtKB-UniRule"/>
</dbReference>
<dbReference type="GO" id="GO:0044877">
    <property type="term" value="F:protein-containing complex binding"/>
    <property type="evidence" value="ECO:0007669"/>
    <property type="project" value="TreeGrafter"/>
</dbReference>
<dbReference type="InterPro" id="IPR037202">
    <property type="entry name" value="ESCRT_assembly_dom"/>
</dbReference>
<evidence type="ECO:0000256" key="6">
    <source>
        <dbReference type="PROSITE-ProRule" id="PRU00642"/>
    </source>
</evidence>
<comment type="subcellular location">
    <subcellularLocation>
        <location evidence="1">Late endosome membrane</location>
        <topology evidence="1">Peripheral membrane protein</topology>
    </subcellularLocation>
</comment>
<evidence type="ECO:0000256" key="2">
    <source>
        <dbReference type="ARBA" id="ARBA00022448"/>
    </source>
</evidence>
<name>A0A8H3TPI8_9TREE</name>
<feature type="domain" description="VPS28 C-terminal" evidence="7">
    <location>
        <begin position="134"/>
        <end position="229"/>
    </location>
</feature>
<evidence type="ECO:0000313" key="9">
    <source>
        <dbReference type="EMBL" id="GHJ84830.1"/>
    </source>
</evidence>
<dbReference type="InterPro" id="IPR037206">
    <property type="entry name" value="VPS28_C_sf"/>
</dbReference>
<evidence type="ECO:0000256" key="4">
    <source>
        <dbReference type="ARBA" id="ARBA00022927"/>
    </source>
</evidence>
<organism evidence="9 10">
    <name type="scientific">Naganishia liquefaciens</name>
    <dbReference type="NCBI Taxonomy" id="104408"/>
    <lineage>
        <taxon>Eukaryota</taxon>
        <taxon>Fungi</taxon>
        <taxon>Dikarya</taxon>
        <taxon>Basidiomycota</taxon>
        <taxon>Agaricomycotina</taxon>
        <taxon>Tremellomycetes</taxon>
        <taxon>Filobasidiales</taxon>
        <taxon>Filobasidiaceae</taxon>
        <taxon>Naganishia</taxon>
    </lineage>
</organism>
<evidence type="ECO:0000256" key="3">
    <source>
        <dbReference type="ARBA" id="ARBA00022753"/>
    </source>
</evidence>
<evidence type="ECO:0000259" key="7">
    <source>
        <dbReference type="PROSITE" id="PS51310"/>
    </source>
</evidence>
<keyword evidence="10" id="KW-1185">Reference proteome</keyword>
<dbReference type="Proteomes" id="UP000620104">
    <property type="component" value="Unassembled WGS sequence"/>
</dbReference>
<evidence type="ECO:0000259" key="8">
    <source>
        <dbReference type="PROSITE" id="PS51313"/>
    </source>
</evidence>
<protein>
    <recommendedName>
        <fullName evidence="5">Vacuolar protein sorting-associated protein 28</fullName>
    </recommendedName>
    <alternativeName>
        <fullName evidence="5">ESCRT-I complex subunit VPS28</fullName>
    </alternativeName>
</protein>
<dbReference type="InterPro" id="IPR038358">
    <property type="entry name" value="VPS28_N_sf"/>
</dbReference>
<accession>A0A8H3TPI8</accession>
<comment type="function">
    <text evidence="5">Component of the ESCRT-I complex (endosomal sorting complex required for transport I), a regulator of vesicular trafficking process.</text>
</comment>
<dbReference type="Gene3D" id="1.20.1440.200">
    <property type="match status" value="1"/>
</dbReference>
<dbReference type="InterPro" id="IPR007143">
    <property type="entry name" value="Vps28"/>
</dbReference>
<dbReference type="InterPro" id="IPR017898">
    <property type="entry name" value="VPS28_N"/>
</dbReference>
<dbReference type="InterPro" id="IPR017899">
    <property type="entry name" value="VPS28_C"/>
</dbReference>
<dbReference type="Gene3D" id="1.20.120.1130">
    <property type="match status" value="1"/>
</dbReference>
<dbReference type="PROSITE" id="PS51310">
    <property type="entry name" value="VPS28_C"/>
    <property type="match status" value="1"/>
</dbReference>
<feature type="domain" description="VPS28 N-terminal" evidence="8">
    <location>
        <begin position="7"/>
        <end position="124"/>
    </location>
</feature>
<dbReference type="GO" id="GO:0031902">
    <property type="term" value="C:late endosome membrane"/>
    <property type="evidence" value="ECO:0007669"/>
    <property type="project" value="UniProtKB-SubCell"/>
</dbReference>
<dbReference type="SUPFAM" id="SSF140427">
    <property type="entry name" value="VPS28 C-terminal domain-like"/>
    <property type="match status" value="1"/>
</dbReference>
<dbReference type="PIRSF" id="PIRSF017535">
    <property type="entry name" value="VPS28"/>
    <property type="match status" value="1"/>
</dbReference>
<evidence type="ECO:0000313" key="10">
    <source>
        <dbReference type="Proteomes" id="UP000620104"/>
    </source>
</evidence>
<dbReference type="PANTHER" id="PTHR12937">
    <property type="entry name" value="VACUOLAR PROTEIN SORTING 28, ISOFORM 2 VPS28"/>
    <property type="match status" value="1"/>
</dbReference>
<comment type="similarity">
    <text evidence="5 6">Belongs to the VPS28 family.</text>
</comment>
<keyword evidence="3 5" id="KW-0967">Endosome</keyword>
<gene>
    <name evidence="9" type="ORF">NliqN6_1232</name>
</gene>
<keyword evidence="4 5" id="KW-0653">Protein transport</keyword>
<dbReference type="OrthoDB" id="2671at2759"/>
<dbReference type="GO" id="GO:0043328">
    <property type="term" value="P:protein transport to vacuole involved in ubiquitin-dependent protein catabolic process via the multivesicular body sorting pathway"/>
    <property type="evidence" value="ECO:0007669"/>
    <property type="project" value="TreeGrafter"/>
</dbReference>
<dbReference type="AlphaFoldDB" id="A0A8H3TPI8"/>
<sequence length="234" mass="26753">MAASSSASRSTLNLDEEVRLWSNNADRERQENYATLYGLIVSLEYLERAYVRDSVSSKEYAPACIKLLAQYKSLIKLLHDDLDNPPYKTANSMKGLEGFMQRYRMDYPAALHRLLVGVPATVEHSAEAGEGGEELGKWVAETTQSFITFMDALKLNLKAKDQLHPFLTELMTSYSRFKGSQEWEGRGKILHWLIELNGMKASDEITEEQSRQMLFDIENAYNEFFRSLSSNKKD</sequence>
<dbReference type="PROSITE" id="PS51313">
    <property type="entry name" value="VPS28_N"/>
    <property type="match status" value="1"/>
</dbReference>
<keyword evidence="2 5" id="KW-0813">Transport</keyword>
<dbReference type="Pfam" id="PF03997">
    <property type="entry name" value="VPS28"/>
    <property type="match status" value="1"/>
</dbReference>
<reference evidence="9" key="1">
    <citation type="submission" date="2020-07" db="EMBL/GenBank/DDBJ databases">
        <title>Draft Genome Sequence of a Deep-Sea Yeast, Naganishia (Cryptococcus) liquefaciens strain N6.</title>
        <authorList>
            <person name="Han Y.W."/>
            <person name="Kajitani R."/>
            <person name="Morimoto H."/>
            <person name="Parhat M."/>
            <person name="Tsubouchi H."/>
            <person name="Bakenova O."/>
            <person name="Ogata M."/>
            <person name="Argunhan B."/>
            <person name="Aoki R."/>
            <person name="Kajiwara S."/>
            <person name="Itoh T."/>
            <person name="Iwasaki H."/>
        </authorList>
    </citation>
    <scope>NUCLEOTIDE SEQUENCE</scope>
    <source>
        <strain evidence="9">N6</strain>
    </source>
</reference>
<dbReference type="SUPFAM" id="SSF140111">
    <property type="entry name" value="Endosomal sorting complex assembly domain"/>
    <property type="match status" value="1"/>
</dbReference>